<evidence type="ECO:0000259" key="8">
    <source>
        <dbReference type="Pfam" id="PF17042"/>
    </source>
</evidence>
<evidence type="ECO:0000256" key="6">
    <source>
        <dbReference type="ARBA" id="ARBA00023277"/>
    </source>
</evidence>
<dbReference type="EMBL" id="JAYGHX010000004">
    <property type="protein sequence ID" value="MEA5391403.1"/>
    <property type="molecule type" value="Genomic_DNA"/>
</dbReference>
<dbReference type="Pfam" id="PF07005">
    <property type="entry name" value="SBD_N"/>
    <property type="match status" value="1"/>
</dbReference>
<dbReference type="InterPro" id="IPR042213">
    <property type="entry name" value="NBD_C_sf"/>
</dbReference>
<evidence type="ECO:0000256" key="3">
    <source>
        <dbReference type="ARBA" id="ARBA00022741"/>
    </source>
</evidence>
<evidence type="ECO:0000256" key="2">
    <source>
        <dbReference type="ARBA" id="ARBA00022679"/>
    </source>
</evidence>
<dbReference type="RefSeq" id="WP_323305428.1">
    <property type="nucleotide sequence ID" value="NZ_JAYGHX010000004.1"/>
</dbReference>
<keyword evidence="4 9" id="KW-0418">Kinase</keyword>
<dbReference type="InterPro" id="IPR037051">
    <property type="entry name" value="4-carb_acid_sugar_kinase_N_sf"/>
</dbReference>
<comment type="similarity">
    <text evidence="1">Belongs to the four-carbon acid sugar kinase family.</text>
</comment>
<reference evidence="9 10" key="1">
    <citation type="submission" date="2023-12" db="EMBL/GenBank/DDBJ databases">
        <title>Baltic Sea Cyanobacteria.</title>
        <authorList>
            <person name="Delbaje E."/>
            <person name="Fewer D.P."/>
            <person name="Shishido T.K."/>
        </authorList>
    </citation>
    <scope>NUCLEOTIDE SEQUENCE [LARGE SCALE GENOMIC DNA]</scope>
    <source>
        <strain evidence="9 10">UHCC 0139</strain>
    </source>
</reference>
<dbReference type="SUPFAM" id="SSF142764">
    <property type="entry name" value="YgbK-like"/>
    <property type="match status" value="1"/>
</dbReference>
<evidence type="ECO:0000313" key="9">
    <source>
        <dbReference type="EMBL" id="MEA5391403.1"/>
    </source>
</evidence>
<comment type="caution">
    <text evidence="9">The sequence shown here is derived from an EMBL/GenBank/DDBJ whole genome shotgun (WGS) entry which is preliminary data.</text>
</comment>
<dbReference type="Pfam" id="PF17042">
    <property type="entry name" value="NBD_C"/>
    <property type="match status" value="1"/>
</dbReference>
<evidence type="ECO:0000256" key="1">
    <source>
        <dbReference type="ARBA" id="ARBA00005715"/>
    </source>
</evidence>
<protein>
    <submittedName>
        <fullName evidence="9">Four-carbon acid sugar kinase family protein</fullName>
    </submittedName>
</protein>
<dbReference type="Gene3D" id="3.40.50.10840">
    <property type="entry name" value="Putative sugar-binding, N-terminal domain"/>
    <property type="match status" value="1"/>
</dbReference>
<keyword evidence="3" id="KW-0547">Nucleotide-binding</keyword>
<organism evidence="9 10">
    <name type="scientific">Cyanobium gracile UHCC 0139</name>
    <dbReference type="NCBI Taxonomy" id="3110308"/>
    <lineage>
        <taxon>Bacteria</taxon>
        <taxon>Bacillati</taxon>
        <taxon>Cyanobacteriota</taxon>
        <taxon>Cyanophyceae</taxon>
        <taxon>Synechococcales</taxon>
        <taxon>Prochlorococcaceae</taxon>
        <taxon>Cyanobium</taxon>
    </lineage>
</organism>
<keyword evidence="2" id="KW-0808">Transferase</keyword>
<evidence type="ECO:0000256" key="4">
    <source>
        <dbReference type="ARBA" id="ARBA00022777"/>
    </source>
</evidence>
<evidence type="ECO:0000256" key="5">
    <source>
        <dbReference type="ARBA" id="ARBA00022840"/>
    </source>
</evidence>
<gene>
    <name evidence="9" type="ORF">VB738_09035</name>
</gene>
<keyword evidence="10" id="KW-1185">Reference proteome</keyword>
<keyword evidence="5" id="KW-0067">ATP-binding</keyword>
<sequence>MAQATFDPRPGLKIVVIDDDPTGSQTVHGCPLLLRWDAGTLAAGLAHPSPLLFLLANTRALAPAAAADRVREICGALRPALERAMAAGTISSWLVVSRGDSTLRGHFPLEVDVISEELGPFDATLLVPAFLEGGRTTVDGEHRLHGRPVHESPFARDGLFAYATSHLPDWVEEKSGGRIPATAVDRIGWRELEAGGPPLLRHLARLESNVCVAVDGASEDHLASLASAVRSLIAGSPAGAGLGAGRPRRFLFQCAASLIQALASLPPQPLAPAALASLRRGGGGAPLPGLVLVGSHVPLADRQLERLLAAPGCVGVELEVAKVQRLLEGPEPALLLASLEQAWGRRLAEVLAGGFTPVLYTSRGEARCRHAGERRELGLALAGVMARLAAAQAPALGYLISKGGITTHTLLADGLDLDHVELQGQLLPGLSLVLAAMETAVGTATSAHLGPLPVLTFPGNLGDEDTLWEAWRRMEAQAGPA</sequence>
<proteinExistence type="inferred from homology"/>
<dbReference type="InterPro" id="IPR031475">
    <property type="entry name" value="NBD_C"/>
</dbReference>
<name>A0ABU5RUG3_9CYAN</name>
<dbReference type="Gene3D" id="3.40.980.20">
    <property type="entry name" value="Four-carbon acid sugar kinase, nucleotide binding domain"/>
    <property type="match status" value="1"/>
</dbReference>
<evidence type="ECO:0000259" key="7">
    <source>
        <dbReference type="Pfam" id="PF07005"/>
    </source>
</evidence>
<feature type="domain" description="Four-carbon acid sugar kinase nucleotide binding" evidence="8">
    <location>
        <begin position="290"/>
        <end position="467"/>
    </location>
</feature>
<dbReference type="InterPro" id="IPR010737">
    <property type="entry name" value="4-carb_acid_sugar_kinase_N"/>
</dbReference>
<dbReference type="GO" id="GO:0016301">
    <property type="term" value="F:kinase activity"/>
    <property type="evidence" value="ECO:0007669"/>
    <property type="project" value="UniProtKB-KW"/>
</dbReference>
<accession>A0ABU5RUG3</accession>
<keyword evidence="6" id="KW-0119">Carbohydrate metabolism</keyword>
<feature type="domain" description="Four-carbon acid sugar kinase N-terminal" evidence="7">
    <location>
        <begin position="14"/>
        <end position="230"/>
    </location>
</feature>
<dbReference type="Proteomes" id="UP001304461">
    <property type="component" value="Unassembled WGS sequence"/>
</dbReference>
<evidence type="ECO:0000313" key="10">
    <source>
        <dbReference type="Proteomes" id="UP001304461"/>
    </source>
</evidence>